<feature type="compositionally biased region" description="Polar residues" evidence="1">
    <location>
        <begin position="191"/>
        <end position="214"/>
    </location>
</feature>
<evidence type="ECO:0000313" key="3">
    <source>
        <dbReference type="Proteomes" id="UP000214365"/>
    </source>
</evidence>
<organism evidence="2 3">
    <name type="scientific">Talaromyces atroroseus</name>
    <dbReference type="NCBI Taxonomy" id="1441469"/>
    <lineage>
        <taxon>Eukaryota</taxon>
        <taxon>Fungi</taxon>
        <taxon>Dikarya</taxon>
        <taxon>Ascomycota</taxon>
        <taxon>Pezizomycotina</taxon>
        <taxon>Eurotiomycetes</taxon>
        <taxon>Eurotiomycetidae</taxon>
        <taxon>Eurotiales</taxon>
        <taxon>Trichocomaceae</taxon>
        <taxon>Talaromyces</taxon>
        <taxon>Talaromyces sect. Trachyspermi</taxon>
    </lineage>
</organism>
<proteinExistence type="predicted"/>
<reference evidence="2 3" key="1">
    <citation type="submission" date="2015-06" db="EMBL/GenBank/DDBJ databases">
        <title>Talaromyces atroroseus IBT 11181 draft genome.</title>
        <authorList>
            <person name="Rasmussen K.B."/>
            <person name="Rasmussen S."/>
            <person name="Petersen B."/>
            <person name="Sicheritz-Ponten T."/>
            <person name="Mortensen U.H."/>
            <person name="Thrane U."/>
        </authorList>
    </citation>
    <scope>NUCLEOTIDE SEQUENCE [LARGE SCALE GENOMIC DNA]</scope>
    <source>
        <strain evidence="2 3">IBT 11181</strain>
    </source>
</reference>
<feature type="region of interest" description="Disordered" evidence="1">
    <location>
        <begin position="1"/>
        <end position="94"/>
    </location>
</feature>
<feature type="compositionally biased region" description="Basic and acidic residues" evidence="1">
    <location>
        <begin position="73"/>
        <end position="84"/>
    </location>
</feature>
<accession>A0A225B0S0</accession>
<dbReference type="AlphaFoldDB" id="A0A225B0S0"/>
<sequence>MASHKQRQQQQEQPRRILEKSRTVRRRYQRSNKLLEFTPSQIQRIEREEEREKKAQRIRDKEKRKLANKKKKAEKEAKEREQRRRLGIPDPNTIKIPASQPLLLNFFGAGNNAKQADEVKEGNDESKKCCVSTNHEPTDIVQQEDITDAATEAFSDVDTELGDDWLDNTFLDEQIVHKESTHGTVHESALKVSNASSVTRNEEQATTPTQNMEARATRASSFSDSFEDDTALLLQGLDPSVLQTFETPQKPQLSLHGFNTGSTAMKNMQRTITPCMPHSACITPQVEVTKLAGDGKSLKTRPIAPFVELKETNTAPDAEGYPRFSPKETVCRDAHRTEANAALLEMHNADAEDEYDDLPLSTQDVRDLDRMIGLG</sequence>
<name>A0A225B0S0_TALAT</name>
<feature type="compositionally biased region" description="Basic and acidic residues" evidence="1">
    <location>
        <begin position="44"/>
        <end position="65"/>
    </location>
</feature>
<dbReference type="GeneID" id="31005209"/>
<protein>
    <submittedName>
        <fullName evidence="2">Uncharacterized protein</fullName>
    </submittedName>
</protein>
<evidence type="ECO:0000313" key="2">
    <source>
        <dbReference type="EMBL" id="OKL59387.1"/>
    </source>
</evidence>
<evidence type="ECO:0000256" key="1">
    <source>
        <dbReference type="SAM" id="MobiDB-lite"/>
    </source>
</evidence>
<dbReference type="Proteomes" id="UP000214365">
    <property type="component" value="Unassembled WGS sequence"/>
</dbReference>
<comment type="caution">
    <text evidence="2">The sequence shown here is derived from an EMBL/GenBank/DDBJ whole genome shotgun (WGS) entry which is preliminary data.</text>
</comment>
<keyword evidence="3" id="KW-1185">Reference proteome</keyword>
<dbReference type="RefSeq" id="XP_020119508.1">
    <property type="nucleotide sequence ID" value="XM_020267776.1"/>
</dbReference>
<dbReference type="EMBL" id="LFMY01000007">
    <property type="protein sequence ID" value="OKL59387.1"/>
    <property type="molecule type" value="Genomic_DNA"/>
</dbReference>
<gene>
    <name evidence="2" type="ORF">UA08_05453</name>
</gene>
<feature type="compositionally biased region" description="Basic and acidic residues" evidence="1">
    <location>
        <begin position="13"/>
        <end position="22"/>
    </location>
</feature>
<dbReference type="OrthoDB" id="4227165at2759"/>
<feature type="region of interest" description="Disordered" evidence="1">
    <location>
        <begin position="181"/>
        <end position="214"/>
    </location>
</feature>